<keyword evidence="2 4" id="KW-0833">Ubl conjugation pathway</keyword>
<dbReference type="AlphaFoldDB" id="A0A9W7ZVS2"/>
<dbReference type="GO" id="GO:0005524">
    <property type="term" value="F:ATP binding"/>
    <property type="evidence" value="ECO:0007669"/>
    <property type="project" value="UniProtKB-UniRule"/>
</dbReference>
<gene>
    <name evidence="7" type="primary">UBE2C</name>
    <name evidence="7" type="ORF">H4219_005848</name>
</gene>
<reference evidence="7" key="1">
    <citation type="submission" date="2022-07" db="EMBL/GenBank/DDBJ databases">
        <title>Phylogenomic reconstructions and comparative analyses of Kickxellomycotina fungi.</title>
        <authorList>
            <person name="Reynolds N.K."/>
            <person name="Stajich J.E."/>
            <person name="Barry K."/>
            <person name="Grigoriev I.V."/>
            <person name="Crous P."/>
            <person name="Smith M.E."/>
        </authorList>
    </citation>
    <scope>NUCLEOTIDE SEQUENCE</scope>
    <source>
        <strain evidence="7">NBRC 100468</strain>
    </source>
</reference>
<protein>
    <submittedName>
        <fullName evidence="7">Ubiquitin-conjugating enzyme E2 C</fullName>
        <ecNumber evidence="7">2.3.2.23</ecNumber>
    </submittedName>
</protein>
<dbReference type="OrthoDB" id="10253686at2759"/>
<dbReference type="InterPro" id="IPR023313">
    <property type="entry name" value="UBQ-conjugating_AS"/>
</dbReference>
<keyword evidence="4" id="KW-0067">ATP-binding</keyword>
<comment type="similarity">
    <text evidence="4">Belongs to the ubiquitin-conjugating enzyme family.</text>
</comment>
<dbReference type="GO" id="GO:0061631">
    <property type="term" value="F:ubiquitin conjugating enzyme activity"/>
    <property type="evidence" value="ECO:0007669"/>
    <property type="project" value="UniProtKB-EC"/>
</dbReference>
<organism evidence="7 8">
    <name type="scientific">Mycoemilia scoparia</name>
    <dbReference type="NCBI Taxonomy" id="417184"/>
    <lineage>
        <taxon>Eukaryota</taxon>
        <taxon>Fungi</taxon>
        <taxon>Fungi incertae sedis</taxon>
        <taxon>Zoopagomycota</taxon>
        <taxon>Kickxellomycotina</taxon>
        <taxon>Kickxellomycetes</taxon>
        <taxon>Kickxellales</taxon>
        <taxon>Kickxellaceae</taxon>
        <taxon>Mycoemilia</taxon>
    </lineage>
</organism>
<accession>A0A9W7ZVS2</accession>
<keyword evidence="7" id="KW-0012">Acyltransferase</keyword>
<feature type="region of interest" description="Disordered" evidence="5">
    <location>
        <begin position="1"/>
        <end position="30"/>
    </location>
</feature>
<evidence type="ECO:0000313" key="7">
    <source>
        <dbReference type="EMBL" id="KAJ1911724.1"/>
    </source>
</evidence>
<dbReference type="SUPFAM" id="SSF54495">
    <property type="entry name" value="UBC-like"/>
    <property type="match status" value="1"/>
</dbReference>
<evidence type="ECO:0000256" key="2">
    <source>
        <dbReference type="ARBA" id="ARBA00022786"/>
    </source>
</evidence>
<comment type="caution">
    <text evidence="7">The sequence shown here is derived from an EMBL/GenBank/DDBJ whole genome shotgun (WGS) entry which is preliminary data.</text>
</comment>
<keyword evidence="4" id="KW-0547">Nucleotide-binding</keyword>
<evidence type="ECO:0000256" key="1">
    <source>
        <dbReference type="ARBA" id="ARBA00022679"/>
    </source>
</evidence>
<dbReference type="InterPro" id="IPR050113">
    <property type="entry name" value="Ub_conjugating_enzyme"/>
</dbReference>
<feature type="domain" description="UBC core" evidence="6">
    <location>
        <begin position="31"/>
        <end position="176"/>
    </location>
</feature>
<evidence type="ECO:0000256" key="4">
    <source>
        <dbReference type="RuleBase" id="RU362109"/>
    </source>
</evidence>
<dbReference type="CDD" id="cd23791">
    <property type="entry name" value="UBCc_UBE2C"/>
    <property type="match status" value="1"/>
</dbReference>
<dbReference type="PROSITE" id="PS50127">
    <property type="entry name" value="UBC_2"/>
    <property type="match status" value="1"/>
</dbReference>
<dbReference type="PANTHER" id="PTHR24067">
    <property type="entry name" value="UBIQUITIN-CONJUGATING ENZYME E2"/>
    <property type="match status" value="1"/>
</dbReference>
<dbReference type="Proteomes" id="UP001150538">
    <property type="component" value="Unassembled WGS sequence"/>
</dbReference>
<proteinExistence type="inferred from homology"/>
<dbReference type="Gene3D" id="3.10.110.10">
    <property type="entry name" value="Ubiquitin Conjugating Enzyme"/>
    <property type="match status" value="1"/>
</dbReference>
<evidence type="ECO:0000313" key="8">
    <source>
        <dbReference type="Proteomes" id="UP001150538"/>
    </source>
</evidence>
<evidence type="ECO:0000259" key="6">
    <source>
        <dbReference type="PROSITE" id="PS50127"/>
    </source>
</evidence>
<dbReference type="EC" id="2.3.2.23" evidence="7"/>
<dbReference type="InterPro" id="IPR000608">
    <property type="entry name" value="UBC"/>
</dbReference>
<dbReference type="SMART" id="SM00212">
    <property type="entry name" value="UBCc"/>
    <property type="match status" value="1"/>
</dbReference>
<evidence type="ECO:0000256" key="5">
    <source>
        <dbReference type="SAM" id="MobiDB-lite"/>
    </source>
</evidence>
<dbReference type="PROSITE" id="PS00183">
    <property type="entry name" value="UBC_1"/>
    <property type="match status" value="1"/>
</dbReference>
<keyword evidence="8" id="KW-1185">Reference proteome</keyword>
<feature type="active site" description="Glycyl thioester intermediate" evidence="3">
    <location>
        <position position="115"/>
    </location>
</feature>
<dbReference type="Pfam" id="PF00179">
    <property type="entry name" value="UQ_con"/>
    <property type="match status" value="1"/>
</dbReference>
<dbReference type="InterPro" id="IPR016135">
    <property type="entry name" value="UBQ-conjugating_enzyme/RWD"/>
</dbReference>
<sequence length="179" mass="19865">MASTLTSATTTAANTNNNSSNPNSSETANSSVIKRLRSELMNLMMANLPDISAFPDSDNLLRWVGTISGAPGTVYENLKYKLQIQFPSNYPYTAPTITFLTPCWHPNVDDRGNICLDILKEEWSAIYNVQTILLSLQSLLGEPNPDSPLNGQAARLWENQEEYKKVLLKHYKDNVAGTI</sequence>
<dbReference type="EMBL" id="JANBPU010000417">
    <property type="protein sequence ID" value="KAJ1911724.1"/>
    <property type="molecule type" value="Genomic_DNA"/>
</dbReference>
<name>A0A9W7ZVS2_9FUNG</name>
<evidence type="ECO:0000256" key="3">
    <source>
        <dbReference type="PROSITE-ProRule" id="PRU10133"/>
    </source>
</evidence>
<keyword evidence="1 7" id="KW-0808">Transferase</keyword>